<accession>A0A4R9C230</accession>
<evidence type="ECO:0000256" key="1">
    <source>
        <dbReference type="ARBA" id="ARBA00022737"/>
    </source>
</evidence>
<dbReference type="Proteomes" id="UP000297454">
    <property type="component" value="Unassembled WGS sequence"/>
</dbReference>
<dbReference type="GO" id="GO:0005886">
    <property type="term" value="C:plasma membrane"/>
    <property type="evidence" value="ECO:0007669"/>
    <property type="project" value="TreeGrafter"/>
</dbReference>
<dbReference type="GO" id="GO:1901135">
    <property type="term" value="P:carbohydrate derivative metabolic process"/>
    <property type="evidence" value="ECO:0007669"/>
    <property type="project" value="InterPro"/>
</dbReference>
<reference evidence="3 4" key="1">
    <citation type="submission" date="2019-01" db="EMBL/GenBank/DDBJ databases">
        <title>Draft Genome Sequences of Helcococcus ovis Strains Isolated from the Uterus and Vagina of Dairy Cows with Metritis.</title>
        <authorList>
            <person name="Cunha F."/>
            <person name="Jeon S.J."/>
            <person name="Kutzer P."/>
            <person name="Galvao K.N."/>
        </authorList>
    </citation>
    <scope>NUCLEOTIDE SEQUENCE [LARGE SCALE GENOMIC DNA]</scope>
    <source>
        <strain evidence="3 4">KG-37</strain>
    </source>
</reference>
<dbReference type="Pfam" id="PF01380">
    <property type="entry name" value="SIS"/>
    <property type="match status" value="2"/>
</dbReference>
<feature type="domain" description="SIS" evidence="2">
    <location>
        <begin position="211"/>
        <end position="363"/>
    </location>
</feature>
<protein>
    <submittedName>
        <fullName evidence="3">SIS domain-containing protein</fullName>
    </submittedName>
</protein>
<evidence type="ECO:0000313" key="3">
    <source>
        <dbReference type="EMBL" id="TFF66477.1"/>
    </source>
</evidence>
<dbReference type="InterPro" id="IPR046348">
    <property type="entry name" value="SIS_dom_sf"/>
</dbReference>
<dbReference type="PANTHER" id="PTHR32502">
    <property type="entry name" value="N-ACETYLGALACTOSAMINE PERMEASE II COMPONENT-RELATED"/>
    <property type="match status" value="1"/>
</dbReference>
<sequence>MFGLSKDEWKNLDGLYTASEIYQQPKLWSEVSKILEDRKEEIKSFLDNVLSKENVQIIFTGAGTSAYTGDFITPYLNKKVAHKFKSIATTDIVSNPEIYLDKESPILLVSFARSGNSPESVATLNVANKVVKEIYHLVITCNKNGKLAEYAGNDENALAIILPEESNDKGFAMTSSFSCMALTATLIFDSNYSKEELELTVETASNMLGNIEEKLNPIVDFDFNRIVYLGSGSYHGLSKEASLKLLELTRGKVVGYYESSLGFRHGPKSIVDDKTVVLVFQSNNDYSLDYDKDILREMYYDNGNHKVVSIGINKDVKDYTHFYLDIPVEKLKNDVFLGLLYVLYAQAFSLLASVKNGINPDNPNPSGAVNRVVKGVIIHEFN</sequence>
<dbReference type="AlphaFoldDB" id="A0A4R9C230"/>
<organism evidence="3 4">
    <name type="scientific">Helcococcus ovis</name>
    <dbReference type="NCBI Taxonomy" id="72026"/>
    <lineage>
        <taxon>Bacteria</taxon>
        <taxon>Bacillati</taxon>
        <taxon>Bacillota</taxon>
        <taxon>Tissierellia</taxon>
        <taxon>Tissierellales</taxon>
        <taxon>Peptoniphilaceae</taxon>
        <taxon>Helcococcus</taxon>
    </lineage>
</organism>
<feature type="domain" description="SIS" evidence="2">
    <location>
        <begin position="46"/>
        <end position="197"/>
    </location>
</feature>
<comment type="caution">
    <text evidence="3">The sequence shown here is derived from an EMBL/GenBank/DDBJ whole genome shotgun (WGS) entry which is preliminary data.</text>
</comment>
<proteinExistence type="predicted"/>
<keyword evidence="4" id="KW-1185">Reference proteome</keyword>
<dbReference type="PROSITE" id="PS51464">
    <property type="entry name" value="SIS"/>
    <property type="match status" value="2"/>
</dbReference>
<keyword evidence="1" id="KW-0677">Repeat</keyword>
<dbReference type="GO" id="GO:0009401">
    <property type="term" value="P:phosphoenolpyruvate-dependent sugar phosphotransferase system"/>
    <property type="evidence" value="ECO:0007669"/>
    <property type="project" value="TreeGrafter"/>
</dbReference>
<dbReference type="InterPro" id="IPR001347">
    <property type="entry name" value="SIS_dom"/>
</dbReference>
<evidence type="ECO:0000313" key="4">
    <source>
        <dbReference type="Proteomes" id="UP000297454"/>
    </source>
</evidence>
<dbReference type="SUPFAM" id="SSF53697">
    <property type="entry name" value="SIS domain"/>
    <property type="match status" value="1"/>
</dbReference>
<dbReference type="PANTHER" id="PTHR32502:SF3">
    <property type="entry name" value="D-GALACTOSAMINE-6-PHOSPHATE DEAMINASE AGAS-RELATED"/>
    <property type="match status" value="1"/>
</dbReference>
<dbReference type="RefSeq" id="WP_134711709.1">
    <property type="nucleotide sequence ID" value="NZ_CP119081.1"/>
</dbReference>
<dbReference type="GO" id="GO:0097367">
    <property type="term" value="F:carbohydrate derivative binding"/>
    <property type="evidence" value="ECO:0007669"/>
    <property type="project" value="InterPro"/>
</dbReference>
<evidence type="ECO:0000259" key="2">
    <source>
        <dbReference type="PROSITE" id="PS51464"/>
    </source>
</evidence>
<dbReference type="OrthoDB" id="9779207at2"/>
<dbReference type="EMBL" id="SCFR01000010">
    <property type="protein sequence ID" value="TFF66477.1"/>
    <property type="molecule type" value="Genomic_DNA"/>
</dbReference>
<dbReference type="InterPro" id="IPR050303">
    <property type="entry name" value="GatZ_KbaZ_carbometab"/>
</dbReference>
<dbReference type="Gene3D" id="3.40.50.10490">
    <property type="entry name" value="Glucose-6-phosphate isomerase like protein, domain 1"/>
    <property type="match status" value="2"/>
</dbReference>
<gene>
    <name evidence="3" type="ORF">EQF91_04010</name>
</gene>
<dbReference type="GeneID" id="97030715"/>
<dbReference type="CDD" id="cd05008">
    <property type="entry name" value="SIS_GlmS_GlmD_1"/>
    <property type="match status" value="1"/>
</dbReference>
<dbReference type="InterPro" id="IPR035466">
    <property type="entry name" value="GlmS/AgaS_SIS"/>
</dbReference>
<name>A0A4R9C230_9FIRM</name>